<dbReference type="InterPro" id="IPR039426">
    <property type="entry name" value="TonB-dep_rcpt-like"/>
</dbReference>
<dbReference type="SUPFAM" id="SSF49464">
    <property type="entry name" value="Carboxypeptidase regulatory domain-like"/>
    <property type="match status" value="1"/>
</dbReference>
<comment type="subcellular location">
    <subcellularLocation>
        <location evidence="1 7">Cell outer membrane</location>
        <topology evidence="1 7">Multi-pass membrane protein</topology>
    </subcellularLocation>
</comment>
<dbReference type="Pfam" id="PF13715">
    <property type="entry name" value="CarbopepD_reg_2"/>
    <property type="match status" value="1"/>
</dbReference>
<dbReference type="NCBIfam" id="TIGR04057">
    <property type="entry name" value="SusC_RagA_signa"/>
    <property type="match status" value="1"/>
</dbReference>
<keyword evidence="6 7" id="KW-0998">Cell outer membrane</keyword>
<dbReference type="OrthoDB" id="9768177at2"/>
<protein>
    <submittedName>
        <fullName evidence="9">SusC/RagA family TonB-linked outer membrane protein</fullName>
    </submittedName>
</protein>
<dbReference type="GO" id="GO:0009279">
    <property type="term" value="C:cell outer membrane"/>
    <property type="evidence" value="ECO:0007669"/>
    <property type="project" value="UniProtKB-SubCell"/>
</dbReference>
<reference evidence="9 10" key="1">
    <citation type="submission" date="2018-01" db="EMBL/GenBank/DDBJ databases">
        <title>Complete genome sequence of Flavivirga eckloniae ECD14 isolated from seaweed Ecklonia cava.</title>
        <authorList>
            <person name="Lee J.H."/>
            <person name="Baik K.S."/>
            <person name="Seong C.N."/>
        </authorList>
    </citation>
    <scope>NUCLEOTIDE SEQUENCE [LARGE SCALE GENOMIC DNA]</scope>
    <source>
        <strain evidence="9 10">ECD14</strain>
    </source>
</reference>
<comment type="similarity">
    <text evidence="7">Belongs to the TonB-dependent receptor family.</text>
</comment>
<dbReference type="InterPro" id="IPR037066">
    <property type="entry name" value="Plug_dom_sf"/>
</dbReference>
<dbReference type="InterPro" id="IPR018247">
    <property type="entry name" value="EF_Hand_1_Ca_BS"/>
</dbReference>
<evidence type="ECO:0000256" key="6">
    <source>
        <dbReference type="ARBA" id="ARBA00023237"/>
    </source>
</evidence>
<keyword evidence="2 7" id="KW-0813">Transport</keyword>
<dbReference type="Gene3D" id="2.170.130.10">
    <property type="entry name" value="TonB-dependent receptor, plug domain"/>
    <property type="match status" value="1"/>
</dbReference>
<keyword evidence="4 7" id="KW-0812">Transmembrane</keyword>
<dbReference type="NCBIfam" id="TIGR04056">
    <property type="entry name" value="OMP_RagA_SusC"/>
    <property type="match status" value="1"/>
</dbReference>
<evidence type="ECO:0000256" key="2">
    <source>
        <dbReference type="ARBA" id="ARBA00022448"/>
    </source>
</evidence>
<keyword evidence="5 7" id="KW-0472">Membrane</keyword>
<name>A0A2K9PWW0_9FLAO</name>
<dbReference type="PROSITE" id="PS00018">
    <property type="entry name" value="EF_HAND_1"/>
    <property type="match status" value="1"/>
</dbReference>
<keyword evidence="3 7" id="KW-1134">Transmembrane beta strand</keyword>
<proteinExistence type="inferred from homology"/>
<dbReference type="InterPro" id="IPR036942">
    <property type="entry name" value="Beta-barrel_TonB_sf"/>
</dbReference>
<dbReference type="EMBL" id="CP025791">
    <property type="protein sequence ID" value="AUP81572.1"/>
    <property type="molecule type" value="Genomic_DNA"/>
</dbReference>
<dbReference type="Gene3D" id="2.60.40.1120">
    <property type="entry name" value="Carboxypeptidase-like, regulatory domain"/>
    <property type="match status" value="1"/>
</dbReference>
<dbReference type="AlphaFoldDB" id="A0A2K9PWW0"/>
<evidence type="ECO:0000256" key="3">
    <source>
        <dbReference type="ARBA" id="ARBA00022452"/>
    </source>
</evidence>
<dbReference type="InterPro" id="IPR012910">
    <property type="entry name" value="Plug_dom"/>
</dbReference>
<dbReference type="Pfam" id="PF07715">
    <property type="entry name" value="Plug"/>
    <property type="match status" value="1"/>
</dbReference>
<evidence type="ECO:0000256" key="5">
    <source>
        <dbReference type="ARBA" id="ARBA00023136"/>
    </source>
</evidence>
<dbReference type="SUPFAM" id="SSF56935">
    <property type="entry name" value="Porins"/>
    <property type="match status" value="1"/>
</dbReference>
<evidence type="ECO:0000259" key="8">
    <source>
        <dbReference type="Pfam" id="PF07715"/>
    </source>
</evidence>
<evidence type="ECO:0000313" key="10">
    <source>
        <dbReference type="Proteomes" id="UP000235826"/>
    </source>
</evidence>
<organism evidence="9 10">
    <name type="scientific">Flavivirga eckloniae</name>
    <dbReference type="NCBI Taxonomy" id="1803846"/>
    <lineage>
        <taxon>Bacteria</taxon>
        <taxon>Pseudomonadati</taxon>
        <taxon>Bacteroidota</taxon>
        <taxon>Flavobacteriia</taxon>
        <taxon>Flavobacteriales</taxon>
        <taxon>Flavobacteriaceae</taxon>
        <taxon>Flavivirga</taxon>
    </lineage>
</organism>
<keyword evidence="10" id="KW-1185">Reference proteome</keyword>
<evidence type="ECO:0000256" key="1">
    <source>
        <dbReference type="ARBA" id="ARBA00004571"/>
    </source>
</evidence>
<dbReference type="PROSITE" id="PS52016">
    <property type="entry name" value="TONB_DEPENDENT_REC_3"/>
    <property type="match status" value="1"/>
</dbReference>
<evidence type="ECO:0000256" key="7">
    <source>
        <dbReference type="PROSITE-ProRule" id="PRU01360"/>
    </source>
</evidence>
<dbReference type="KEGG" id="fek:C1H87_08365"/>
<sequence length="1031" mass="114926">MFKGFPNVHLKKGVIRLNKLLSNSLSGKNINVIFSSNNTIIIKEKIHHSKAQQHSVSGSVKDQNGVPVAGVTVLIKGTNKGVVTDFDGLYEILVQDPANVLVFSSMGFESQEITVGNQTTINVSLNESLSELDEVVIKGYYKSTKRKETGSVASITAKTIEKQPVDNPLAAMQGHLSGVNISQNTGLPGANLRIQIRGQNFLDRRVSSGNIDNDPLYVIDGIPYSSATLESTFITDHIIGQRVSPLNSINPANIKSIEVLKDADATAIYGSRGANGVVLITTKKGQVGKTKVKLDVSTTLSHVPRFVNLLNTEQYLGMRQEALINDNLWPVATEDKSDYPDLFIWDQSRYTDWQKVLIGGTGYRQNAQLSLSGGSAQTQFLLSGGYVSQSTVFPGDFMYNKASVQLNTNHQSKNERFKLNVSVNYSGDTNNLPGTDLTAQARILPPNAPALYDDQGNLNWENSTWLNPLAILETKYNAVTRSLIANTVLSYSPISSLEFKVSMGYTDYRLKSYLTEPTTAWDPNIIQGQDISFSSIKRNEGNRKSWIIEPQMNWKQHWDNAKLKLLIGGTFQQDKNEQLALFARDFPSNDLLLSLSAANFIKIGIDRESEYKFHSIFGRLNFDWKDRYIINLTGRRDGSSRFGPNKRFGNFGAIGALWIFSEEGFLKDNTVLSFGKLRASYGIAGSDTSPDYAFLDTFELDGSSYNGSGLEPTRLYNPNVVWGETKKLEAALELGFFKGRFSISTSWYRNRSSNQLIERPLPTTTGFNGINDNLDAIVENSGIEIDFNSTNIKNNHLKWQTTFNISANRNKLVAFPNLENSVYNNQYVIGKSLSIGKRYHFIGVDSETGIAQFEDYNNDGVINGRDLLRIVDFTPKYFGGLGNTLEYKNFQLNVFFQFKKQKTSSLLERLTRTDPGRAPLNVPVAILNRWRQAGDQNPIQRYSITDSQVFDAGSRYRNSNATVIDASYIRLQSVLLNYRVPKTVTNGLDLNIYLQGQNLFTITSYDGPEPDMGLNTLPPLQQFTLGFNLGF</sequence>
<dbReference type="Proteomes" id="UP000235826">
    <property type="component" value="Chromosome"/>
</dbReference>
<dbReference type="InterPro" id="IPR023996">
    <property type="entry name" value="TonB-dep_OMP_SusC/RagA"/>
</dbReference>
<feature type="domain" description="TonB-dependent receptor plug" evidence="8">
    <location>
        <begin position="145"/>
        <end position="277"/>
    </location>
</feature>
<accession>A0A2K9PWW0</accession>
<gene>
    <name evidence="9" type="ORF">C1H87_08365</name>
</gene>
<evidence type="ECO:0000313" key="9">
    <source>
        <dbReference type="EMBL" id="AUP81572.1"/>
    </source>
</evidence>
<evidence type="ECO:0000256" key="4">
    <source>
        <dbReference type="ARBA" id="ARBA00022692"/>
    </source>
</evidence>
<dbReference type="InterPro" id="IPR023997">
    <property type="entry name" value="TonB-dep_OMP_SusC/RagA_CS"/>
</dbReference>
<dbReference type="InterPro" id="IPR008969">
    <property type="entry name" value="CarboxyPept-like_regulatory"/>
</dbReference>
<dbReference type="Gene3D" id="2.40.170.20">
    <property type="entry name" value="TonB-dependent receptor, beta-barrel domain"/>
    <property type="match status" value="1"/>
</dbReference>